<dbReference type="Pfam" id="PF01167">
    <property type="entry name" value="Tub"/>
    <property type="match status" value="1"/>
</dbReference>
<gene>
    <name evidence="4" type="ORF">Fot_55594</name>
</gene>
<name>A0ABD1P4I0_9LAMI</name>
<dbReference type="AlphaFoldDB" id="A0ABD1P4I0"/>
<dbReference type="PROSITE" id="PS01200">
    <property type="entry name" value="TUB_1"/>
    <property type="match status" value="1"/>
</dbReference>
<dbReference type="InterPro" id="IPR018066">
    <property type="entry name" value="Tubby_C_CS"/>
</dbReference>
<feature type="domain" description="F-box" evidence="2">
    <location>
        <begin position="17"/>
        <end position="62"/>
    </location>
</feature>
<dbReference type="PRINTS" id="PR01573">
    <property type="entry name" value="SUPERTUBBY"/>
</dbReference>
<dbReference type="InterPro" id="IPR001810">
    <property type="entry name" value="F-box_dom"/>
</dbReference>
<sequence length="369" mass="41461">MKHNRDMDETEGGNCYWANMPPELLREVLMKIEDSESSWPARKHVVACAGVCKSWREIIKELVKTLEVSGKITFPISIKQPGPRESLIQCFVKRNRATQMHYLYLSLSQALADDGKFLLAARRFRRPTFTEYVISLHPDYIFRAGGSYIGKLRSNFLGNKFVVYDALPPHAGAKMLQNRSTQMVGSKQISPRVHTGNYAVAQITYELNVLGARSPRRMHCVMDAIPASAIKPGGVAPTQIDFPISNADSFPTIPYFRSKSSGFDLSPFAPLDSQRGASLVLRNEAPRWNEQLHCWCLNFHGRVTVASVKNFQLVAYPENGLVGAENEKIFLQFGKVGKDVFTMDYCYPLSAFQAFAISLSSFDTKSTRE</sequence>
<organism evidence="4 5">
    <name type="scientific">Forsythia ovata</name>
    <dbReference type="NCBI Taxonomy" id="205694"/>
    <lineage>
        <taxon>Eukaryota</taxon>
        <taxon>Viridiplantae</taxon>
        <taxon>Streptophyta</taxon>
        <taxon>Embryophyta</taxon>
        <taxon>Tracheophyta</taxon>
        <taxon>Spermatophyta</taxon>
        <taxon>Magnoliopsida</taxon>
        <taxon>eudicotyledons</taxon>
        <taxon>Gunneridae</taxon>
        <taxon>Pentapetalae</taxon>
        <taxon>asterids</taxon>
        <taxon>lamiids</taxon>
        <taxon>Lamiales</taxon>
        <taxon>Oleaceae</taxon>
        <taxon>Forsythieae</taxon>
        <taxon>Forsythia</taxon>
    </lineage>
</organism>
<dbReference type="SUPFAM" id="SSF54518">
    <property type="entry name" value="Tubby C-terminal domain-like"/>
    <property type="match status" value="1"/>
</dbReference>
<evidence type="ECO:0000259" key="3">
    <source>
        <dbReference type="Pfam" id="PF01167"/>
    </source>
</evidence>
<dbReference type="InterPro" id="IPR000007">
    <property type="entry name" value="Tubby_C"/>
</dbReference>
<evidence type="ECO:0000313" key="4">
    <source>
        <dbReference type="EMBL" id="KAL2458564.1"/>
    </source>
</evidence>
<reference evidence="5" key="1">
    <citation type="submission" date="2024-07" db="EMBL/GenBank/DDBJ databases">
        <title>Two chromosome-level genome assemblies of Korean endemic species Abeliophyllum distichum and Forsythia ovata (Oleaceae).</title>
        <authorList>
            <person name="Jang H."/>
        </authorList>
    </citation>
    <scope>NUCLEOTIDE SEQUENCE [LARGE SCALE GENOMIC DNA]</scope>
</reference>
<dbReference type="CDD" id="cd22153">
    <property type="entry name" value="F-box_AtTLP-like"/>
    <property type="match status" value="1"/>
</dbReference>
<proteinExistence type="inferred from homology"/>
<dbReference type="Proteomes" id="UP001604277">
    <property type="component" value="Unassembled WGS sequence"/>
</dbReference>
<accession>A0ABD1P4I0</accession>
<dbReference type="SUPFAM" id="SSF81383">
    <property type="entry name" value="F-box domain"/>
    <property type="match status" value="1"/>
</dbReference>
<dbReference type="Pfam" id="PF00646">
    <property type="entry name" value="F-box"/>
    <property type="match status" value="1"/>
</dbReference>
<dbReference type="Gene3D" id="3.20.90.10">
    <property type="entry name" value="Tubby Protein, Chain A"/>
    <property type="match status" value="1"/>
</dbReference>
<evidence type="ECO:0000256" key="1">
    <source>
        <dbReference type="ARBA" id="ARBA00007129"/>
    </source>
</evidence>
<dbReference type="EMBL" id="JBFOLJ010000028">
    <property type="protein sequence ID" value="KAL2458564.1"/>
    <property type="molecule type" value="Genomic_DNA"/>
</dbReference>
<dbReference type="InterPro" id="IPR025659">
    <property type="entry name" value="Tubby-like_C"/>
</dbReference>
<comment type="caution">
    <text evidence="4">The sequence shown here is derived from an EMBL/GenBank/DDBJ whole genome shotgun (WGS) entry which is preliminary data.</text>
</comment>
<protein>
    <submittedName>
        <fullName evidence="4">Tubby-like F-box protein 3</fullName>
    </submittedName>
</protein>
<comment type="similarity">
    <text evidence="1">Belongs to the TUB family.</text>
</comment>
<dbReference type="PANTHER" id="PTHR16517:SF158">
    <property type="entry name" value="TUBBY-LIKE F-BOX PROTEIN 9"/>
    <property type="match status" value="1"/>
</dbReference>
<evidence type="ECO:0000313" key="5">
    <source>
        <dbReference type="Proteomes" id="UP001604277"/>
    </source>
</evidence>
<dbReference type="InterPro" id="IPR036047">
    <property type="entry name" value="F-box-like_dom_sf"/>
</dbReference>
<dbReference type="PANTHER" id="PTHR16517">
    <property type="entry name" value="TUBBY-RELATED"/>
    <property type="match status" value="1"/>
</dbReference>
<evidence type="ECO:0000259" key="2">
    <source>
        <dbReference type="Pfam" id="PF00646"/>
    </source>
</evidence>
<keyword evidence="5" id="KW-1185">Reference proteome</keyword>
<feature type="domain" description="Tubby C-terminal" evidence="3">
    <location>
        <begin position="79"/>
        <end position="364"/>
    </location>
</feature>